<dbReference type="OrthoDB" id="690068at2759"/>
<dbReference type="Pfam" id="PF14215">
    <property type="entry name" value="bHLH-MYC_N"/>
    <property type="match status" value="1"/>
</dbReference>
<feature type="domain" description="BHLH" evidence="6">
    <location>
        <begin position="575"/>
        <end position="624"/>
    </location>
</feature>
<dbReference type="GO" id="GO:0005634">
    <property type="term" value="C:nucleus"/>
    <property type="evidence" value="ECO:0000318"/>
    <property type="project" value="GO_Central"/>
</dbReference>
<reference evidence="7 9" key="1">
    <citation type="journal article" date="2008" name="Science">
        <title>The Physcomitrella genome reveals evolutionary insights into the conquest of land by plants.</title>
        <authorList>
            <person name="Rensing S."/>
            <person name="Lang D."/>
            <person name="Zimmer A."/>
            <person name="Terry A."/>
            <person name="Salamov A."/>
            <person name="Shapiro H."/>
            <person name="Nishiyama T."/>
            <person name="Perroud P.-F."/>
            <person name="Lindquist E."/>
            <person name="Kamisugi Y."/>
            <person name="Tanahashi T."/>
            <person name="Sakakibara K."/>
            <person name="Fujita T."/>
            <person name="Oishi K."/>
            <person name="Shin-I T."/>
            <person name="Kuroki Y."/>
            <person name="Toyoda A."/>
            <person name="Suzuki Y."/>
            <person name="Hashimoto A."/>
            <person name="Yamaguchi K."/>
            <person name="Sugano A."/>
            <person name="Kohara Y."/>
            <person name="Fujiyama A."/>
            <person name="Anterola A."/>
            <person name="Aoki S."/>
            <person name="Ashton N."/>
            <person name="Barbazuk W.B."/>
            <person name="Barker E."/>
            <person name="Bennetzen J."/>
            <person name="Bezanilla M."/>
            <person name="Blankenship R."/>
            <person name="Cho S.H."/>
            <person name="Dutcher S."/>
            <person name="Estelle M."/>
            <person name="Fawcett J.A."/>
            <person name="Gundlach H."/>
            <person name="Hanada K."/>
            <person name="Heyl A."/>
            <person name="Hicks K.A."/>
            <person name="Hugh J."/>
            <person name="Lohr M."/>
            <person name="Mayer K."/>
            <person name="Melkozernov A."/>
            <person name="Murata T."/>
            <person name="Nelson D."/>
            <person name="Pils B."/>
            <person name="Prigge M."/>
            <person name="Reiss B."/>
            <person name="Renner T."/>
            <person name="Rombauts S."/>
            <person name="Rushton P."/>
            <person name="Sanderfoot A."/>
            <person name="Schween G."/>
            <person name="Shiu S.-H."/>
            <person name="Stueber K."/>
            <person name="Theodoulou F.L."/>
            <person name="Tu H."/>
            <person name="Van de Peer Y."/>
            <person name="Verrier P.J."/>
            <person name="Waters E."/>
            <person name="Wood A."/>
            <person name="Yang L."/>
            <person name="Cove D."/>
            <person name="Cuming A."/>
            <person name="Hasebe M."/>
            <person name="Lucas S."/>
            <person name="Mishler D.B."/>
            <person name="Reski R."/>
            <person name="Grigoriev I."/>
            <person name="Quatrano R.S."/>
            <person name="Boore J.L."/>
        </authorList>
    </citation>
    <scope>NUCLEOTIDE SEQUENCE [LARGE SCALE GENOMIC DNA]</scope>
    <source>
        <strain evidence="8 9">cv. Gransden 2004</strain>
    </source>
</reference>
<evidence type="ECO:0000256" key="5">
    <source>
        <dbReference type="SAM" id="MobiDB-lite"/>
    </source>
</evidence>
<dbReference type="Proteomes" id="UP000006727">
    <property type="component" value="Chromosome 11"/>
</dbReference>
<dbReference type="Gene3D" id="4.10.280.10">
    <property type="entry name" value="Helix-loop-helix DNA-binding domain"/>
    <property type="match status" value="1"/>
</dbReference>
<dbReference type="GO" id="GO:0006355">
    <property type="term" value="P:regulation of DNA-templated transcription"/>
    <property type="evidence" value="ECO:0000318"/>
    <property type="project" value="GO_Central"/>
</dbReference>
<keyword evidence="4" id="KW-0175">Coiled coil</keyword>
<evidence type="ECO:0000313" key="8">
    <source>
        <dbReference type="EnsemblPlants" id="Pp3c11_23740V3.1"/>
    </source>
</evidence>
<dbReference type="EMBL" id="ABEU02000011">
    <property type="protein sequence ID" value="PNR45712.1"/>
    <property type="molecule type" value="Genomic_DNA"/>
</dbReference>
<dbReference type="GO" id="GO:0000976">
    <property type="term" value="F:transcription cis-regulatory region binding"/>
    <property type="evidence" value="ECO:0000318"/>
    <property type="project" value="GO_Central"/>
</dbReference>
<feature type="region of interest" description="Disordered" evidence="5">
    <location>
        <begin position="348"/>
        <end position="396"/>
    </location>
</feature>
<keyword evidence="2" id="KW-0010">Activator</keyword>
<keyword evidence="3" id="KW-0804">Transcription</keyword>
<dbReference type="InterPro" id="IPR011598">
    <property type="entry name" value="bHLH_dom"/>
</dbReference>
<feature type="compositionally biased region" description="Low complexity" evidence="5">
    <location>
        <begin position="302"/>
        <end position="312"/>
    </location>
</feature>
<keyword evidence="9" id="KW-1185">Reference proteome</keyword>
<dbReference type="PaxDb" id="3218-PP1S31_58V6.1"/>
<feature type="region of interest" description="Disordered" evidence="5">
    <location>
        <begin position="287"/>
        <end position="312"/>
    </location>
</feature>
<reference evidence="7 9" key="2">
    <citation type="journal article" date="2018" name="Plant J.">
        <title>The Physcomitrella patens chromosome-scale assembly reveals moss genome structure and evolution.</title>
        <authorList>
            <person name="Lang D."/>
            <person name="Ullrich K.K."/>
            <person name="Murat F."/>
            <person name="Fuchs J."/>
            <person name="Jenkins J."/>
            <person name="Haas F.B."/>
            <person name="Piednoel M."/>
            <person name="Gundlach H."/>
            <person name="Van Bel M."/>
            <person name="Meyberg R."/>
            <person name="Vives C."/>
            <person name="Morata J."/>
            <person name="Symeonidi A."/>
            <person name="Hiss M."/>
            <person name="Muchero W."/>
            <person name="Kamisugi Y."/>
            <person name="Saleh O."/>
            <person name="Blanc G."/>
            <person name="Decker E.L."/>
            <person name="van Gessel N."/>
            <person name="Grimwood J."/>
            <person name="Hayes R.D."/>
            <person name="Graham S.W."/>
            <person name="Gunter L.E."/>
            <person name="McDaniel S.F."/>
            <person name="Hoernstein S.N.W."/>
            <person name="Larsson A."/>
            <person name="Li F.W."/>
            <person name="Perroud P.F."/>
            <person name="Phillips J."/>
            <person name="Ranjan P."/>
            <person name="Rokshar D.S."/>
            <person name="Rothfels C.J."/>
            <person name="Schneider L."/>
            <person name="Shu S."/>
            <person name="Stevenson D.W."/>
            <person name="Thummler F."/>
            <person name="Tillich M."/>
            <person name="Villarreal Aguilar J.C."/>
            <person name="Widiez T."/>
            <person name="Wong G.K."/>
            <person name="Wymore A."/>
            <person name="Zhang Y."/>
            <person name="Zimmer A.D."/>
            <person name="Quatrano R.S."/>
            <person name="Mayer K.F.X."/>
            <person name="Goodstein D."/>
            <person name="Casacuberta J.M."/>
            <person name="Vandepoele K."/>
            <person name="Reski R."/>
            <person name="Cuming A.C."/>
            <person name="Tuskan G.A."/>
            <person name="Maumus F."/>
            <person name="Salse J."/>
            <person name="Schmutz J."/>
            <person name="Rensing S.A."/>
        </authorList>
    </citation>
    <scope>NUCLEOTIDE SEQUENCE [LARGE SCALE GENOMIC DNA]</scope>
    <source>
        <strain evidence="8 9">cv. Gransden 2004</strain>
    </source>
</reference>
<feature type="coiled-coil region" evidence="4">
    <location>
        <begin position="621"/>
        <end position="662"/>
    </location>
</feature>
<gene>
    <name evidence="8" type="primary">LOC112288342</name>
    <name evidence="7" type="ORF">PHYPA_015483</name>
</gene>
<accession>A0A2K1JW02</accession>
<evidence type="ECO:0000313" key="7">
    <source>
        <dbReference type="EMBL" id="PNR45712.1"/>
    </source>
</evidence>
<organism evidence="7">
    <name type="scientific">Physcomitrium patens</name>
    <name type="common">Spreading-leaved earth moss</name>
    <name type="synonym">Physcomitrella patens</name>
    <dbReference type="NCBI Taxonomy" id="3218"/>
    <lineage>
        <taxon>Eukaryota</taxon>
        <taxon>Viridiplantae</taxon>
        <taxon>Streptophyta</taxon>
        <taxon>Embryophyta</taxon>
        <taxon>Bryophyta</taxon>
        <taxon>Bryophytina</taxon>
        <taxon>Bryopsida</taxon>
        <taxon>Funariidae</taxon>
        <taxon>Funariales</taxon>
        <taxon>Funariaceae</taxon>
        <taxon>Physcomitrium</taxon>
    </lineage>
</organism>
<dbReference type="InterPro" id="IPR025610">
    <property type="entry name" value="MYC/MYB_N"/>
</dbReference>
<feature type="compositionally biased region" description="Polar residues" evidence="5">
    <location>
        <begin position="287"/>
        <end position="300"/>
    </location>
</feature>
<dbReference type="SUPFAM" id="SSF47459">
    <property type="entry name" value="HLH, helix-loop-helix DNA-binding domain"/>
    <property type="match status" value="1"/>
</dbReference>
<evidence type="ECO:0000313" key="9">
    <source>
        <dbReference type="Proteomes" id="UP000006727"/>
    </source>
</evidence>
<feature type="compositionally biased region" description="Polar residues" evidence="5">
    <location>
        <begin position="370"/>
        <end position="387"/>
    </location>
</feature>
<keyword evidence="1" id="KW-0805">Transcription regulation</keyword>
<dbReference type="SMART" id="SM00353">
    <property type="entry name" value="HLH"/>
    <property type="match status" value="1"/>
</dbReference>
<reference evidence="8" key="3">
    <citation type="submission" date="2020-12" db="UniProtKB">
        <authorList>
            <consortium name="EnsemblPlants"/>
        </authorList>
    </citation>
    <scope>IDENTIFICATION</scope>
</reference>
<dbReference type="GO" id="GO:0046983">
    <property type="term" value="F:protein dimerization activity"/>
    <property type="evidence" value="ECO:0007669"/>
    <property type="project" value="InterPro"/>
</dbReference>
<protein>
    <recommendedName>
        <fullName evidence="6">BHLH domain-containing protein</fullName>
    </recommendedName>
</protein>
<dbReference type="InterPro" id="IPR036638">
    <property type="entry name" value="HLH_DNA-bd_sf"/>
</dbReference>
<dbReference type="PROSITE" id="PS50888">
    <property type="entry name" value="BHLH"/>
    <property type="match status" value="1"/>
</dbReference>
<evidence type="ECO:0000256" key="3">
    <source>
        <dbReference type="ARBA" id="ARBA00023163"/>
    </source>
</evidence>
<dbReference type="EnsemblPlants" id="Pp3c11_23740V3.1">
    <property type="protein sequence ID" value="Pp3c11_23740V3.1"/>
    <property type="gene ID" value="Pp3c11_23740"/>
</dbReference>
<sequence>MLSPTMNPRSGGVDTHAENLLLERLGILVDRLNWSYGVIWTLNPRTRVLDWTRGYFQVNTQVGTASSAPRSNWDAQLFYTTYKSCSFAPGNGAVGRASVDGRRFWLTGDSVGQNAGTMEQSQFLRCAKINTMICIPCIDSVLEMGTHIHVRENFQVMDQIHEVLSNDLLGVLPLQHTTSEHACSWDTLMFQADSHLGFHQDSAANNPSSLALQQPSSEMMSRSISEMSLRFSEDLNRPFQSEFNLSDQVWRSAISSNLSLNSDIFMHGQQDTQLDSAIDKVTTENLSTLHSHGGTPSTFLMPNPNAPSNPAHAEADFHVSQQVNQRIMTQSASHGLMVSQADRYRPWSGAATSSSVSSQGDSSARLSASPEPQQPQIHHNPLPNSQNSTLDRTSSSGTLRSLLNQNLRRTTSCGDQYEIQKAFSLFEAQEMQEHWRQQAGQQPELAGAQAATMNDKVTALKHDPGSLQRSTDDPPNLLKRSSNVSLVNQVSKVAGVLLRRKSLSALEVLKAVDTYHRETADKSLNLVQNIEEEPTGLATTVTENITPNLRGRRRWGMEHASSSRGQGPIHVGHDEAAVNHMMAERRRRMKQKENFTALRRLVPTISKADKASTLIDAITYLKDLQNKIQEMKASKEDINQRCETLENKCRELEDRNQQLVAMLSINHPSSSNQLDTLKSELLQSFFPSELKTSKAAGNPTYSISSDYHM</sequence>
<evidence type="ECO:0000259" key="6">
    <source>
        <dbReference type="PROSITE" id="PS50888"/>
    </source>
</evidence>
<dbReference type="PANTHER" id="PTHR46266:SF4">
    <property type="entry name" value="TRANSCRIPTION FACTOR TT8"/>
    <property type="match status" value="1"/>
</dbReference>
<dbReference type="GO" id="GO:0003700">
    <property type="term" value="F:DNA-binding transcription factor activity"/>
    <property type="evidence" value="ECO:0000318"/>
    <property type="project" value="GO_Central"/>
</dbReference>
<proteinExistence type="predicted"/>
<dbReference type="AlphaFoldDB" id="A0A2K1JW02"/>
<dbReference type="PANTHER" id="PTHR46266">
    <property type="entry name" value="TRANSCRIPTION FACTOR TT8"/>
    <property type="match status" value="1"/>
</dbReference>
<dbReference type="Gramene" id="Pp3c11_23740V3.1">
    <property type="protein sequence ID" value="Pp3c11_23740V3.1"/>
    <property type="gene ID" value="Pp3c11_23740"/>
</dbReference>
<name>A0A2K1JW02_PHYPA</name>
<evidence type="ECO:0000256" key="2">
    <source>
        <dbReference type="ARBA" id="ARBA00023159"/>
    </source>
</evidence>
<evidence type="ECO:0000256" key="1">
    <source>
        <dbReference type="ARBA" id="ARBA00023015"/>
    </source>
</evidence>
<evidence type="ECO:0000256" key="4">
    <source>
        <dbReference type="SAM" id="Coils"/>
    </source>
</evidence>
<feature type="compositionally biased region" description="Low complexity" evidence="5">
    <location>
        <begin position="348"/>
        <end position="364"/>
    </location>
</feature>
<dbReference type="Pfam" id="PF00010">
    <property type="entry name" value="HLH"/>
    <property type="match status" value="1"/>
</dbReference>